<evidence type="ECO:0000313" key="3">
    <source>
        <dbReference type="EMBL" id="MFD1193511.1"/>
    </source>
</evidence>
<organism evidence="3 4">
    <name type="scientific">Seohaeicola saemankumensis</name>
    <dbReference type="NCBI Taxonomy" id="481181"/>
    <lineage>
        <taxon>Bacteria</taxon>
        <taxon>Pseudomonadati</taxon>
        <taxon>Pseudomonadota</taxon>
        <taxon>Alphaproteobacteria</taxon>
        <taxon>Rhodobacterales</taxon>
        <taxon>Roseobacteraceae</taxon>
        <taxon>Seohaeicola</taxon>
    </lineage>
</organism>
<gene>
    <name evidence="3" type="ORF">ACFQ3C_02365</name>
</gene>
<evidence type="ECO:0000259" key="1">
    <source>
        <dbReference type="Pfam" id="PF10000"/>
    </source>
</evidence>
<evidence type="ECO:0000313" key="4">
    <source>
        <dbReference type="Proteomes" id="UP001597151"/>
    </source>
</evidence>
<dbReference type="PANTHER" id="PTHR39199:SF1">
    <property type="entry name" value="BLR5128 PROTEIN"/>
    <property type="match status" value="1"/>
</dbReference>
<comment type="caution">
    <text evidence="3">The sequence shown here is derived from an EMBL/GenBank/DDBJ whole genome shotgun (WGS) entry which is preliminary data.</text>
</comment>
<dbReference type="InterPro" id="IPR045865">
    <property type="entry name" value="ACT-like_dom_sf"/>
</dbReference>
<dbReference type="Proteomes" id="UP001597151">
    <property type="component" value="Unassembled WGS sequence"/>
</dbReference>
<feature type="domain" description="DUF2241" evidence="1">
    <location>
        <begin position="12"/>
        <end position="70"/>
    </location>
</feature>
<dbReference type="Pfam" id="PF13840">
    <property type="entry name" value="ACT_7"/>
    <property type="match status" value="1"/>
</dbReference>
<dbReference type="Gene3D" id="3.30.2130.10">
    <property type="entry name" value="VC0802-like"/>
    <property type="match status" value="1"/>
</dbReference>
<proteinExistence type="predicted"/>
<name>A0ABW3TB93_9RHOB</name>
<dbReference type="InterPro" id="IPR027795">
    <property type="entry name" value="CASTOR_ACT_dom"/>
</dbReference>
<evidence type="ECO:0000259" key="2">
    <source>
        <dbReference type="Pfam" id="PF13840"/>
    </source>
</evidence>
<dbReference type="PANTHER" id="PTHR39199">
    <property type="entry name" value="BLR5128 PROTEIN"/>
    <property type="match status" value="1"/>
</dbReference>
<protein>
    <submittedName>
        <fullName evidence="3">ACT domain-containing protein</fullName>
    </submittedName>
</protein>
<keyword evidence="4" id="KW-1185">Reference proteome</keyword>
<accession>A0ABW3TB93</accession>
<dbReference type="EMBL" id="JBHTKR010000001">
    <property type="protein sequence ID" value="MFD1193511.1"/>
    <property type="molecule type" value="Genomic_DNA"/>
</dbReference>
<dbReference type="SUPFAM" id="SSF55021">
    <property type="entry name" value="ACT-like"/>
    <property type="match status" value="2"/>
</dbReference>
<dbReference type="RefSeq" id="WP_380788823.1">
    <property type="nucleotide sequence ID" value="NZ_JBHTKR010000001.1"/>
</dbReference>
<dbReference type="Pfam" id="PF10000">
    <property type="entry name" value="ACT_3"/>
    <property type="match status" value="1"/>
</dbReference>
<reference evidence="4" key="1">
    <citation type="journal article" date="2019" name="Int. J. Syst. Evol. Microbiol.">
        <title>The Global Catalogue of Microorganisms (GCM) 10K type strain sequencing project: providing services to taxonomists for standard genome sequencing and annotation.</title>
        <authorList>
            <consortium name="The Broad Institute Genomics Platform"/>
            <consortium name="The Broad Institute Genome Sequencing Center for Infectious Disease"/>
            <person name="Wu L."/>
            <person name="Ma J."/>
        </authorList>
    </citation>
    <scope>NUCLEOTIDE SEQUENCE [LARGE SCALE GENOMIC DNA]</scope>
    <source>
        <strain evidence="4">CCUG 55328</strain>
    </source>
</reference>
<feature type="domain" description="CASTOR ACT" evidence="2">
    <location>
        <begin position="78"/>
        <end position="132"/>
    </location>
</feature>
<dbReference type="InterPro" id="IPR018717">
    <property type="entry name" value="DUF2241"/>
</dbReference>
<sequence length="148" mass="15211">MAASGGPVRDRDAMIAGMAPVLDPQSYQFCTFTEGAADAATRAAALASFHEAEGLSLILPQDAACRAGVSDGPPMARITLSVHSALEGVGLTAAVARALADHGIACNMVAAYHHDHAFVPESDAARAMVILTELAKQGAAAQQKRTRT</sequence>